<name>A0A8H2K6A3_9MICO</name>
<sequence length="105" mass="11182">MTATRKMTKMGAATAALTIAIVLLGTGPAMAAGGSGTRTCNVPKSVSGYSDQVGSGYHRYYANNTDKTTIQPAYQRGKFNSYTSLRTSGWLIYAPIVYSYGTTCF</sequence>
<keyword evidence="1" id="KW-0732">Signal</keyword>
<feature type="signal peptide" evidence="1">
    <location>
        <begin position="1"/>
        <end position="31"/>
    </location>
</feature>
<comment type="caution">
    <text evidence="2">The sequence shown here is derived from an EMBL/GenBank/DDBJ whole genome shotgun (WGS) entry which is preliminary data.</text>
</comment>
<reference evidence="2 3" key="1">
    <citation type="submission" date="2019-06" db="EMBL/GenBank/DDBJ databases">
        <title>Sequencing the genomes of 1000 actinobacteria strains.</title>
        <authorList>
            <person name="Klenk H.-P."/>
        </authorList>
    </citation>
    <scope>NUCLEOTIDE SEQUENCE [LARGE SCALE GENOMIC DNA]</scope>
    <source>
        <strain evidence="2 3">DSM 21947</strain>
    </source>
</reference>
<dbReference type="AlphaFoldDB" id="A0A8H2K6A3"/>
<accession>A0A8H2K6A3</accession>
<organism evidence="2 3">
    <name type="scientific">Rhodoglobus vestalii</name>
    <dbReference type="NCBI Taxonomy" id="193384"/>
    <lineage>
        <taxon>Bacteria</taxon>
        <taxon>Bacillati</taxon>
        <taxon>Actinomycetota</taxon>
        <taxon>Actinomycetes</taxon>
        <taxon>Micrococcales</taxon>
        <taxon>Microbacteriaceae</taxon>
        <taxon>Rhodoglobus</taxon>
    </lineage>
</organism>
<evidence type="ECO:0000313" key="3">
    <source>
        <dbReference type="Proteomes" id="UP000316560"/>
    </source>
</evidence>
<evidence type="ECO:0008006" key="4">
    <source>
        <dbReference type="Google" id="ProtNLM"/>
    </source>
</evidence>
<protein>
    <recommendedName>
        <fullName evidence="4">Lactococcin 972 family bacteriocin</fullName>
    </recommendedName>
</protein>
<proteinExistence type="predicted"/>
<evidence type="ECO:0000313" key="2">
    <source>
        <dbReference type="EMBL" id="TQO19647.1"/>
    </source>
</evidence>
<keyword evidence="3" id="KW-1185">Reference proteome</keyword>
<evidence type="ECO:0000256" key="1">
    <source>
        <dbReference type="SAM" id="SignalP"/>
    </source>
</evidence>
<gene>
    <name evidence="2" type="ORF">FB472_1218</name>
</gene>
<dbReference type="Proteomes" id="UP000316560">
    <property type="component" value="Unassembled WGS sequence"/>
</dbReference>
<feature type="chain" id="PRO_5034519902" description="Lactococcin 972 family bacteriocin" evidence="1">
    <location>
        <begin position="32"/>
        <end position="105"/>
    </location>
</feature>
<dbReference type="EMBL" id="VFRA01000001">
    <property type="protein sequence ID" value="TQO19647.1"/>
    <property type="molecule type" value="Genomic_DNA"/>
</dbReference>